<reference evidence="1 2" key="1">
    <citation type="journal article" date="2009" name="PLoS Pathog.">
        <title>Genomic evidence for the evolution of Streptococcus equi: host restriction, increased virulence, and genetic exchange with human pathogens.</title>
        <authorList>
            <person name="Holden M.T.G."/>
            <person name="Heather Z."/>
            <person name="Paillot R."/>
            <person name="Steward K.F."/>
            <person name="Webb K."/>
            <person name="Ainslie F."/>
            <person name="Jourdan T."/>
            <person name="Bason N.C."/>
            <person name="Holroyd N.E."/>
            <person name="Mungall K."/>
            <person name="Quail M.A."/>
            <person name="Sanders M."/>
            <person name="Simmonds M."/>
            <person name="Willey D."/>
            <person name="Brooks K."/>
            <person name="Aanensen D.M."/>
            <person name="Spratt B.G."/>
            <person name="Jolley K.A."/>
            <person name="Maiden M.C.J."/>
            <person name="Kehoe M."/>
            <person name="Chanter N."/>
            <person name="Bentley S.D."/>
            <person name="Robinson C."/>
            <person name="Maskell D.J."/>
            <person name="Parkhill J."/>
            <person name="Waller A.S."/>
        </authorList>
    </citation>
    <scope>NUCLEOTIDE SEQUENCE [LARGE SCALE GENOMIC DNA]</scope>
    <source>
        <strain evidence="1 2">4047</strain>
    </source>
</reference>
<dbReference type="Proteomes" id="UP000001365">
    <property type="component" value="Chromosome"/>
</dbReference>
<dbReference type="KEGG" id="seu:SEQ_0297"/>
<gene>
    <name evidence="1" type="ordered locus">SEQ_0297</name>
</gene>
<dbReference type="EMBL" id="FM204883">
    <property type="protein sequence ID" value="CAW92377.1"/>
    <property type="molecule type" value="Genomic_DNA"/>
</dbReference>
<accession>C0M6Z2</accession>
<evidence type="ECO:0000313" key="1">
    <source>
        <dbReference type="EMBL" id="CAW92377.1"/>
    </source>
</evidence>
<name>C0M6Z2_STRE4</name>
<organism evidence="1 2">
    <name type="scientific">Streptococcus equi subsp. equi (strain 4047)</name>
    <dbReference type="NCBI Taxonomy" id="553482"/>
    <lineage>
        <taxon>Bacteria</taxon>
        <taxon>Bacillati</taxon>
        <taxon>Bacillota</taxon>
        <taxon>Bacilli</taxon>
        <taxon>Lactobacillales</taxon>
        <taxon>Streptococcaceae</taxon>
        <taxon>Streptococcus</taxon>
    </lineage>
</organism>
<dbReference type="AlphaFoldDB" id="C0M6Z2"/>
<proteinExistence type="predicted"/>
<protein>
    <submittedName>
        <fullName evidence="1">Putative exported protein</fullName>
    </submittedName>
</protein>
<evidence type="ECO:0000313" key="2">
    <source>
        <dbReference type="Proteomes" id="UP000001365"/>
    </source>
</evidence>
<dbReference type="HOGENOM" id="CLU_204698_0_0_9"/>
<sequence precursor="true">MLPMSRLAHLPLVSVRLVLSACVKKQFSIQTFQAKDDKIDRQLKAEIA</sequence>